<evidence type="ECO:0000256" key="1">
    <source>
        <dbReference type="SAM" id="MobiDB-lite"/>
    </source>
</evidence>
<gene>
    <name evidence="2" type="ORF">BDP27DRAFT_1406603</name>
</gene>
<reference evidence="2" key="1">
    <citation type="submission" date="2020-11" db="EMBL/GenBank/DDBJ databases">
        <authorList>
            <consortium name="DOE Joint Genome Institute"/>
            <person name="Ahrendt S."/>
            <person name="Riley R."/>
            <person name="Andreopoulos W."/>
            <person name="Labutti K."/>
            <person name="Pangilinan J."/>
            <person name="Ruiz-Duenas F.J."/>
            <person name="Barrasa J.M."/>
            <person name="Sanchez-Garcia M."/>
            <person name="Camarero S."/>
            <person name="Miyauchi S."/>
            <person name="Serrano A."/>
            <person name="Linde D."/>
            <person name="Babiker R."/>
            <person name="Drula E."/>
            <person name="Ayuso-Fernandez I."/>
            <person name="Pacheco R."/>
            <person name="Padilla G."/>
            <person name="Ferreira P."/>
            <person name="Barriuso J."/>
            <person name="Kellner H."/>
            <person name="Castanera R."/>
            <person name="Alfaro M."/>
            <person name="Ramirez L."/>
            <person name="Pisabarro A.G."/>
            <person name="Kuo A."/>
            <person name="Tritt A."/>
            <person name="Lipzen A."/>
            <person name="He G."/>
            <person name="Yan M."/>
            <person name="Ng V."/>
            <person name="Cullen D."/>
            <person name="Martin F."/>
            <person name="Rosso M.-N."/>
            <person name="Henrissat B."/>
            <person name="Hibbett D."/>
            <person name="Martinez A.T."/>
            <person name="Grigoriev I.V."/>
        </authorList>
    </citation>
    <scope>NUCLEOTIDE SEQUENCE</scope>
    <source>
        <strain evidence="2">AH 40177</strain>
    </source>
</reference>
<dbReference type="AlphaFoldDB" id="A0A9P5PD27"/>
<name>A0A9P5PD27_9AGAR</name>
<protein>
    <submittedName>
        <fullName evidence="2">Uncharacterized protein</fullName>
    </submittedName>
</protein>
<keyword evidence="3" id="KW-1185">Reference proteome</keyword>
<organism evidence="2 3">
    <name type="scientific">Rhodocollybia butyracea</name>
    <dbReference type="NCBI Taxonomy" id="206335"/>
    <lineage>
        <taxon>Eukaryota</taxon>
        <taxon>Fungi</taxon>
        <taxon>Dikarya</taxon>
        <taxon>Basidiomycota</taxon>
        <taxon>Agaricomycotina</taxon>
        <taxon>Agaricomycetes</taxon>
        <taxon>Agaricomycetidae</taxon>
        <taxon>Agaricales</taxon>
        <taxon>Marasmiineae</taxon>
        <taxon>Omphalotaceae</taxon>
        <taxon>Rhodocollybia</taxon>
    </lineage>
</organism>
<evidence type="ECO:0000313" key="3">
    <source>
        <dbReference type="Proteomes" id="UP000772434"/>
    </source>
</evidence>
<sequence length="169" mass="18986">MASTPKRSAPILLKNSNASPTRSMTMSSGRSSPKPSLSLSGKVYKAIMDSEAICNFLFWEFGSRMKQRKDKDKGRKKKAWILPGDNLEQLLMWKMFGESLTLNMNSENLPEEIESWAGPDKGVGLDKGLDKGNKFTNHFFQMYASTINVRIQILLCRFKLMEQSGIIGG</sequence>
<accession>A0A9P5PD27</accession>
<feature type="compositionally biased region" description="Low complexity" evidence="1">
    <location>
        <begin position="19"/>
        <end position="37"/>
    </location>
</feature>
<dbReference type="EMBL" id="JADNRY010000196">
    <property type="protein sequence ID" value="KAF9061613.1"/>
    <property type="molecule type" value="Genomic_DNA"/>
</dbReference>
<feature type="region of interest" description="Disordered" evidence="1">
    <location>
        <begin position="1"/>
        <end position="37"/>
    </location>
</feature>
<proteinExistence type="predicted"/>
<comment type="caution">
    <text evidence="2">The sequence shown here is derived from an EMBL/GenBank/DDBJ whole genome shotgun (WGS) entry which is preliminary data.</text>
</comment>
<dbReference type="Proteomes" id="UP000772434">
    <property type="component" value="Unassembled WGS sequence"/>
</dbReference>
<evidence type="ECO:0000313" key="2">
    <source>
        <dbReference type="EMBL" id="KAF9061613.1"/>
    </source>
</evidence>